<keyword evidence="3" id="KW-1185">Reference proteome</keyword>
<comment type="caution">
    <text evidence="2">The sequence shown here is derived from an EMBL/GenBank/DDBJ whole genome shotgun (WGS) entry which is preliminary data.</text>
</comment>
<protein>
    <submittedName>
        <fullName evidence="2">Uncharacterized protein</fullName>
    </submittedName>
</protein>
<accession>A0AA38U1R9</accession>
<gene>
    <name evidence="2" type="ORF">F5878DRAFT_648191</name>
</gene>
<name>A0AA38U1R9_9AGAR</name>
<feature type="non-terminal residue" evidence="2">
    <location>
        <position position="199"/>
    </location>
</feature>
<dbReference type="EMBL" id="MU808190">
    <property type="protein sequence ID" value="KAJ3830819.1"/>
    <property type="molecule type" value="Genomic_DNA"/>
</dbReference>
<feature type="compositionally biased region" description="Acidic residues" evidence="1">
    <location>
        <begin position="113"/>
        <end position="125"/>
    </location>
</feature>
<dbReference type="AlphaFoldDB" id="A0AA38U1R9"/>
<reference evidence="2" key="1">
    <citation type="submission" date="2022-08" db="EMBL/GenBank/DDBJ databases">
        <authorList>
            <consortium name="DOE Joint Genome Institute"/>
            <person name="Min B."/>
            <person name="Riley R."/>
            <person name="Sierra-Patev S."/>
            <person name="Naranjo-Ortiz M."/>
            <person name="Looney B."/>
            <person name="Konkel Z."/>
            <person name="Slot J.C."/>
            <person name="Sakamoto Y."/>
            <person name="Steenwyk J.L."/>
            <person name="Rokas A."/>
            <person name="Carro J."/>
            <person name="Camarero S."/>
            <person name="Ferreira P."/>
            <person name="Molpeceres G."/>
            <person name="Ruiz-Duenas F.J."/>
            <person name="Serrano A."/>
            <person name="Henrissat B."/>
            <person name="Drula E."/>
            <person name="Hughes K.W."/>
            <person name="Mata J.L."/>
            <person name="Ishikawa N.K."/>
            <person name="Vargas-Isla R."/>
            <person name="Ushijima S."/>
            <person name="Smith C.A."/>
            <person name="Ahrendt S."/>
            <person name="Andreopoulos W."/>
            <person name="He G."/>
            <person name="Labutti K."/>
            <person name="Lipzen A."/>
            <person name="Ng V."/>
            <person name="Sandor L."/>
            <person name="Barry K."/>
            <person name="Martinez A.T."/>
            <person name="Xiao Y."/>
            <person name="Gibbons J.G."/>
            <person name="Terashima K."/>
            <person name="Hibbett D.S."/>
            <person name="Grigoriev I.V."/>
        </authorList>
    </citation>
    <scope>NUCLEOTIDE SEQUENCE</scope>
    <source>
        <strain evidence="2">TFB9207</strain>
    </source>
</reference>
<evidence type="ECO:0000313" key="3">
    <source>
        <dbReference type="Proteomes" id="UP001163846"/>
    </source>
</evidence>
<organism evidence="2 3">
    <name type="scientific">Lentinula raphanica</name>
    <dbReference type="NCBI Taxonomy" id="153919"/>
    <lineage>
        <taxon>Eukaryota</taxon>
        <taxon>Fungi</taxon>
        <taxon>Dikarya</taxon>
        <taxon>Basidiomycota</taxon>
        <taxon>Agaricomycotina</taxon>
        <taxon>Agaricomycetes</taxon>
        <taxon>Agaricomycetidae</taxon>
        <taxon>Agaricales</taxon>
        <taxon>Marasmiineae</taxon>
        <taxon>Omphalotaceae</taxon>
        <taxon>Lentinula</taxon>
    </lineage>
</organism>
<dbReference type="Proteomes" id="UP001163846">
    <property type="component" value="Unassembled WGS sequence"/>
</dbReference>
<sequence>MSNTRRLNQRARALRVQHVRLRTNDHIRAPAHGLLGDSFSQSQSSKTHRKPLTKLRQSQQNALRKKGAAAEMQRVLVQPPQEPDLSNSTPISRSPSPTPIQPMEQDSTQDFATLDDADDGWSTDDELNRCHRVEQEQGIPGMRVEYRDYRSRRNRTDVRNAYWADQIEDLVDAYLDWSLKQRDGYPTNEDVVGDDFELE</sequence>
<feature type="compositionally biased region" description="Low complexity" evidence="1">
    <location>
        <begin position="86"/>
        <end position="95"/>
    </location>
</feature>
<proteinExistence type="predicted"/>
<evidence type="ECO:0000313" key="2">
    <source>
        <dbReference type="EMBL" id="KAJ3830819.1"/>
    </source>
</evidence>
<feature type="region of interest" description="Disordered" evidence="1">
    <location>
        <begin position="25"/>
        <end position="135"/>
    </location>
</feature>
<feature type="compositionally biased region" description="Basic and acidic residues" evidence="1">
    <location>
        <begin position="126"/>
        <end position="135"/>
    </location>
</feature>
<evidence type="ECO:0000256" key="1">
    <source>
        <dbReference type="SAM" id="MobiDB-lite"/>
    </source>
</evidence>